<protein>
    <recommendedName>
        <fullName evidence="7">2-(3-amino-3-carboxypropyl)histidine synthase subunit 2</fullName>
    </recommendedName>
</protein>
<organism evidence="8 9">
    <name type="scientific">Cinchona calisaya</name>
    <dbReference type="NCBI Taxonomy" id="153742"/>
    <lineage>
        <taxon>Eukaryota</taxon>
        <taxon>Viridiplantae</taxon>
        <taxon>Streptophyta</taxon>
        <taxon>Embryophyta</taxon>
        <taxon>Tracheophyta</taxon>
        <taxon>Spermatophyta</taxon>
        <taxon>Magnoliopsida</taxon>
        <taxon>eudicotyledons</taxon>
        <taxon>Gunneridae</taxon>
        <taxon>Pentapetalae</taxon>
        <taxon>asterids</taxon>
        <taxon>lamiids</taxon>
        <taxon>Gentianales</taxon>
        <taxon>Rubiaceae</taxon>
        <taxon>Cinchonoideae</taxon>
        <taxon>Cinchoneae</taxon>
        <taxon>Cinchona</taxon>
    </lineage>
</organism>
<name>A0ABD2YI36_9GENT</name>
<keyword evidence="6 7" id="KW-0411">Iron-sulfur</keyword>
<dbReference type="InterPro" id="IPR010014">
    <property type="entry name" value="DHP2"/>
</dbReference>
<dbReference type="GO" id="GO:0046872">
    <property type="term" value="F:metal ion binding"/>
    <property type="evidence" value="ECO:0007669"/>
    <property type="project" value="UniProtKB-KW"/>
</dbReference>
<dbReference type="FunFam" id="3.40.50.11860:FF:000001">
    <property type="entry name" value="2-(3-amino-3-carboxypropyl)histidine synthase subunit 2"/>
    <property type="match status" value="1"/>
</dbReference>
<dbReference type="InterPro" id="IPR042265">
    <property type="entry name" value="DPH1/DPH2_3"/>
</dbReference>
<evidence type="ECO:0000256" key="1">
    <source>
        <dbReference type="ARBA" id="ARBA00001966"/>
    </source>
</evidence>
<comment type="caution">
    <text evidence="8">The sequence shown here is derived from an EMBL/GenBank/DDBJ whole genome shotgun (WGS) entry which is preliminary data.</text>
</comment>
<evidence type="ECO:0000256" key="4">
    <source>
        <dbReference type="ARBA" id="ARBA00022723"/>
    </source>
</evidence>
<dbReference type="PANTHER" id="PTHR10762:SF2">
    <property type="entry name" value="2-(3-AMINO-3-CARBOXYPROPYL)HISTIDINE SYNTHASE SUBUNIT 2"/>
    <property type="match status" value="1"/>
</dbReference>
<dbReference type="InterPro" id="IPR042263">
    <property type="entry name" value="DPH1/DPH2_1"/>
</dbReference>
<evidence type="ECO:0000313" key="9">
    <source>
        <dbReference type="Proteomes" id="UP001630127"/>
    </source>
</evidence>
<proteinExistence type="inferred from homology"/>
<dbReference type="GO" id="GO:0051536">
    <property type="term" value="F:iron-sulfur cluster binding"/>
    <property type="evidence" value="ECO:0007669"/>
    <property type="project" value="UniProtKB-KW"/>
</dbReference>
<dbReference type="Pfam" id="PF01866">
    <property type="entry name" value="Diphthamide_syn"/>
    <property type="match status" value="1"/>
</dbReference>
<dbReference type="NCBIfam" id="TIGR00272">
    <property type="entry name" value="DPH2"/>
    <property type="match status" value="1"/>
</dbReference>
<accession>A0ABD2YI36</accession>
<evidence type="ECO:0000256" key="3">
    <source>
        <dbReference type="ARBA" id="ARBA00006179"/>
    </source>
</evidence>
<sequence length="503" mass="56296">MDFENYYEITRVADFIHTYNFSRVALQFPDKLLKDSSRVASSLRKKIRHLLEDSNGTPEESRGAAKLYVMADTTYGSCCVDEVGAAHVKADCVIHYGHTCLSPTTTIPAFCVFGKAPIMASNCAESLCNYAAKCGKPVLVLFGLEYAHAMPDIKEALTVEAMKYRDSNSGFEIYYADVTNSIIIPSESLKMENRHLLLTDNQDNNEDFSGKTDIKFRINGLRWSLPEGYSLSDYLLFWIGSDNSAFTNFILTFHSCEIVRYDATEGYLKTDVSQQAKILKHRYFLVEKAKDANMVGILVGTLGVAGYLDMIHQMTELVTKAGKKAYTLVMGKPNPAKLANFPECDVFIYVSCAQTALLDSKEFLAPIITPFEAMIAFNRGSEWTGAYVMEFQDVIASHTVEVKKESEARFSFLQGGYVEDFDLQEGNDDKDTVLSLVNVTEKALQLRNKDTQLFSRRDAKSGAEYFAARSFQGLEIHGSDSFPEPFLIGRRGKASGYEDEQNK</sequence>
<comment type="cofactor">
    <cofactor evidence="1">
        <name>[4Fe-4S] cluster</name>
        <dbReference type="ChEBI" id="CHEBI:49883"/>
    </cofactor>
</comment>
<keyword evidence="4 7" id="KW-0479">Metal-binding</keyword>
<dbReference type="InterPro" id="IPR016435">
    <property type="entry name" value="DPH1/DPH2"/>
</dbReference>
<evidence type="ECO:0000256" key="7">
    <source>
        <dbReference type="RuleBase" id="RU364133"/>
    </source>
</evidence>
<evidence type="ECO:0000256" key="6">
    <source>
        <dbReference type="ARBA" id="ARBA00023014"/>
    </source>
</evidence>
<comment type="function">
    <text evidence="7">Required for the first step of diphthamide biosynthesis, a post-translational modification of histidine which occurs in elongation factor 2. DPH1 and DPH2 transfer a 3-amino-3-carboxypropyl (ACP) group from S-adenosyl-L-methionine (SAM) to a histidine residue, the reaction is assisted by a reduction system comprising DPH3 and a NADH-dependent reductase. Facilitates the reduction of the catalytic iron-sulfur cluster found in the DPH1 subunit.</text>
</comment>
<evidence type="ECO:0000256" key="2">
    <source>
        <dbReference type="ARBA" id="ARBA00005156"/>
    </source>
</evidence>
<dbReference type="Gene3D" id="3.40.50.11860">
    <property type="entry name" value="Diphthamide synthesis DPH1/DPH2 domain 3"/>
    <property type="match status" value="1"/>
</dbReference>
<gene>
    <name evidence="8" type="ORF">ACH5RR_032433</name>
</gene>
<comment type="similarity">
    <text evidence="3 7">Belongs to the DPH1/DPH2 family. DPH2 subfamily.</text>
</comment>
<dbReference type="Proteomes" id="UP001630127">
    <property type="component" value="Unassembled WGS sequence"/>
</dbReference>
<comment type="pathway">
    <text evidence="2 7">Protein modification; peptidyl-diphthamide biosynthesis.</text>
</comment>
<dbReference type="AlphaFoldDB" id="A0ABD2YI36"/>
<dbReference type="Gene3D" id="3.40.50.11840">
    <property type="entry name" value="Diphthamide synthesis DPH1/DPH2 domain 1"/>
    <property type="match status" value="1"/>
</dbReference>
<dbReference type="SFLD" id="SFLDS00032">
    <property type="entry name" value="Radical_SAM_3-amino-3-carboxyp"/>
    <property type="match status" value="1"/>
</dbReference>
<dbReference type="NCBIfam" id="TIGR00322">
    <property type="entry name" value="diphth2_R"/>
    <property type="match status" value="1"/>
</dbReference>
<evidence type="ECO:0000256" key="5">
    <source>
        <dbReference type="ARBA" id="ARBA00023004"/>
    </source>
</evidence>
<keyword evidence="9" id="KW-1185">Reference proteome</keyword>
<keyword evidence="5 7" id="KW-0408">Iron</keyword>
<reference evidence="8 9" key="1">
    <citation type="submission" date="2024-11" db="EMBL/GenBank/DDBJ databases">
        <title>A near-complete genome assembly of Cinchona calisaya.</title>
        <authorList>
            <person name="Lian D.C."/>
            <person name="Zhao X.W."/>
            <person name="Wei L."/>
        </authorList>
    </citation>
    <scope>NUCLEOTIDE SEQUENCE [LARGE SCALE GENOMIC DNA]</scope>
    <source>
        <tissue evidence="8">Nenye</tissue>
    </source>
</reference>
<dbReference type="PANTHER" id="PTHR10762">
    <property type="entry name" value="DIPHTHAMIDE BIOSYNTHESIS PROTEIN"/>
    <property type="match status" value="1"/>
</dbReference>
<evidence type="ECO:0000313" key="8">
    <source>
        <dbReference type="EMBL" id="KAL3507051.1"/>
    </source>
</evidence>
<dbReference type="SFLD" id="SFLDG01121">
    <property type="entry name" value="Diphthamide_biosynthesis"/>
    <property type="match status" value="1"/>
</dbReference>
<dbReference type="EMBL" id="JBJUIK010000013">
    <property type="protein sequence ID" value="KAL3507051.1"/>
    <property type="molecule type" value="Genomic_DNA"/>
</dbReference>